<organism evidence="4 5">
    <name type="scientific">Nonomuraea rubra</name>
    <dbReference type="NCBI Taxonomy" id="46180"/>
    <lineage>
        <taxon>Bacteria</taxon>
        <taxon>Bacillati</taxon>
        <taxon>Actinomycetota</taxon>
        <taxon>Actinomycetes</taxon>
        <taxon>Streptosporangiales</taxon>
        <taxon>Streptosporangiaceae</taxon>
        <taxon>Nonomuraea</taxon>
    </lineage>
</organism>
<evidence type="ECO:0000256" key="2">
    <source>
        <dbReference type="SAM" id="SignalP"/>
    </source>
</evidence>
<evidence type="ECO:0000256" key="1">
    <source>
        <dbReference type="SAM" id="Coils"/>
    </source>
</evidence>
<protein>
    <recommendedName>
        <fullName evidence="3">ARB-07466-like C-terminal domain-containing protein</fullName>
    </recommendedName>
</protein>
<comment type="caution">
    <text evidence="4">The sequence shown here is derived from an EMBL/GenBank/DDBJ whole genome shotgun (WGS) entry which is preliminary data.</text>
</comment>
<accession>A0A7X0TXL1</accession>
<keyword evidence="1" id="KW-0175">Coiled coil</keyword>
<dbReference type="Gene3D" id="6.10.250.3150">
    <property type="match status" value="1"/>
</dbReference>
<proteinExistence type="predicted"/>
<evidence type="ECO:0000313" key="5">
    <source>
        <dbReference type="Proteomes" id="UP000565579"/>
    </source>
</evidence>
<dbReference type="RefSeq" id="WP_185102189.1">
    <property type="nucleotide sequence ID" value="NZ_BAAAXY010000261.1"/>
</dbReference>
<keyword evidence="2" id="KW-0732">Signal</keyword>
<dbReference type="Pfam" id="PF26571">
    <property type="entry name" value="VldE"/>
    <property type="match status" value="1"/>
</dbReference>
<dbReference type="AlphaFoldDB" id="A0A7X0TXL1"/>
<feature type="domain" description="ARB-07466-like C-terminal" evidence="3">
    <location>
        <begin position="218"/>
        <end position="323"/>
    </location>
</feature>
<feature type="signal peptide" evidence="2">
    <location>
        <begin position="1"/>
        <end position="28"/>
    </location>
</feature>
<keyword evidence="5" id="KW-1185">Reference proteome</keyword>
<evidence type="ECO:0000313" key="4">
    <source>
        <dbReference type="EMBL" id="MBB6547561.1"/>
    </source>
</evidence>
<feature type="coiled-coil region" evidence="1">
    <location>
        <begin position="134"/>
        <end position="196"/>
    </location>
</feature>
<dbReference type="Proteomes" id="UP000565579">
    <property type="component" value="Unassembled WGS sequence"/>
</dbReference>
<feature type="coiled-coil region" evidence="1">
    <location>
        <begin position="47"/>
        <end position="109"/>
    </location>
</feature>
<gene>
    <name evidence="4" type="ORF">HD593_002356</name>
</gene>
<evidence type="ECO:0000259" key="3">
    <source>
        <dbReference type="Pfam" id="PF26571"/>
    </source>
</evidence>
<reference evidence="4 5" key="1">
    <citation type="submission" date="2020-08" db="EMBL/GenBank/DDBJ databases">
        <title>Sequencing the genomes of 1000 actinobacteria strains.</title>
        <authorList>
            <person name="Klenk H.-P."/>
        </authorList>
    </citation>
    <scope>NUCLEOTIDE SEQUENCE [LARGE SCALE GENOMIC DNA]</scope>
    <source>
        <strain evidence="4 5">DSM 43768</strain>
    </source>
</reference>
<feature type="chain" id="PRO_5039563321" description="ARB-07466-like C-terminal domain-containing protein" evidence="2">
    <location>
        <begin position="29"/>
        <end position="331"/>
    </location>
</feature>
<dbReference type="EMBL" id="JACHMI010000001">
    <property type="protein sequence ID" value="MBB6547561.1"/>
    <property type="molecule type" value="Genomic_DNA"/>
</dbReference>
<sequence length="331" mass="35211">MAASSPAILAIGLITATAAALSAAPATAVARSTARTTAASAAPKPTEAELRAQLKQLNNKVDKLIEQYNLKRVELAKAQESAKTAAAKLAAAEQTLAGAEQRVADIARLRYQNGDPSSLPGFMLPTDAGSAALLEQLTAEQQALVAIVAKARDDKQKASEEAAALTVKIKADAANVDEQRDEAEKVIDDIKDKLEDLVPYGTGRNANGTWAPELPTGSDNITSRTRLMKAQVEKNFSLPFTVGCFRSGSSGEHPLGRACDFMMSSGGSMPSAANLALGDRIADWAIKNQDKLGVKYVIWKQRINQGSGWRAMSDRGSITENHFDHVHISMN</sequence>
<name>A0A7X0TXL1_9ACTN</name>
<dbReference type="InterPro" id="IPR058593">
    <property type="entry name" value="ARB_07466-like_C"/>
</dbReference>